<accession>A0A0F9FHR2</accession>
<dbReference type="AlphaFoldDB" id="A0A0F9FHR2"/>
<protein>
    <submittedName>
        <fullName evidence="1">Uncharacterized protein</fullName>
    </submittedName>
</protein>
<sequence>MKIKITQLEVKPIDKLAALSLIFSCHYSKVMPRLTEVYL</sequence>
<comment type="caution">
    <text evidence="1">The sequence shown here is derived from an EMBL/GenBank/DDBJ whole genome shotgun (WGS) entry which is preliminary data.</text>
</comment>
<name>A0A0F9FHR2_9ZZZZ</name>
<proteinExistence type="predicted"/>
<reference evidence="1" key="1">
    <citation type="journal article" date="2015" name="Nature">
        <title>Complex archaea that bridge the gap between prokaryotes and eukaryotes.</title>
        <authorList>
            <person name="Spang A."/>
            <person name="Saw J.H."/>
            <person name="Jorgensen S.L."/>
            <person name="Zaremba-Niedzwiedzka K."/>
            <person name="Martijn J."/>
            <person name="Lind A.E."/>
            <person name="van Eijk R."/>
            <person name="Schleper C."/>
            <person name="Guy L."/>
            <person name="Ettema T.J."/>
        </authorList>
    </citation>
    <scope>NUCLEOTIDE SEQUENCE</scope>
</reference>
<evidence type="ECO:0000313" key="1">
    <source>
        <dbReference type="EMBL" id="KKL78016.1"/>
    </source>
</evidence>
<organism evidence="1">
    <name type="scientific">marine sediment metagenome</name>
    <dbReference type="NCBI Taxonomy" id="412755"/>
    <lineage>
        <taxon>unclassified sequences</taxon>
        <taxon>metagenomes</taxon>
        <taxon>ecological metagenomes</taxon>
    </lineage>
</organism>
<dbReference type="EMBL" id="LAZR01023584">
    <property type="protein sequence ID" value="KKL78016.1"/>
    <property type="molecule type" value="Genomic_DNA"/>
</dbReference>
<feature type="non-terminal residue" evidence="1">
    <location>
        <position position="39"/>
    </location>
</feature>
<gene>
    <name evidence="1" type="ORF">LCGC14_2029080</name>
</gene>